<reference evidence="2" key="1">
    <citation type="submission" date="2019-09" db="EMBL/GenBank/DDBJ databases">
        <title>Characterisation of the sponge microbiome using genome-centric metagenomics.</title>
        <authorList>
            <person name="Engelberts J.P."/>
            <person name="Robbins S.J."/>
            <person name="De Goeij J.M."/>
            <person name="Aranda M."/>
            <person name="Bell S.C."/>
            <person name="Webster N.S."/>
        </authorList>
    </citation>
    <scope>NUCLEOTIDE SEQUENCE</scope>
    <source>
        <strain evidence="2">SB0661_bin_32</strain>
    </source>
</reference>
<evidence type="ECO:0000313" key="2">
    <source>
        <dbReference type="EMBL" id="MYC93866.1"/>
    </source>
</evidence>
<dbReference type="SUPFAM" id="SSF52540">
    <property type="entry name" value="P-loop containing nucleoside triphosphate hydrolases"/>
    <property type="match status" value="1"/>
</dbReference>
<dbReference type="Gene3D" id="3.40.50.300">
    <property type="entry name" value="P-loop containing nucleotide triphosphate hydrolases"/>
    <property type="match status" value="1"/>
</dbReference>
<dbReference type="InterPro" id="IPR027417">
    <property type="entry name" value="P-loop_NTPase"/>
</dbReference>
<dbReference type="AlphaFoldDB" id="A0A6B1D2P4"/>
<dbReference type="PANTHER" id="PTHR13696">
    <property type="entry name" value="P-LOOP CONTAINING NUCLEOSIDE TRIPHOSPHATE HYDROLASE"/>
    <property type="match status" value="1"/>
</dbReference>
<accession>A0A6B1D2P4</accession>
<dbReference type="CDD" id="cd02042">
    <property type="entry name" value="ParAB_family"/>
    <property type="match status" value="1"/>
</dbReference>
<evidence type="ECO:0000259" key="1">
    <source>
        <dbReference type="Pfam" id="PF13614"/>
    </source>
</evidence>
<dbReference type="Pfam" id="PF13614">
    <property type="entry name" value="AAA_31"/>
    <property type="match status" value="1"/>
</dbReference>
<dbReference type="EMBL" id="VXMH01000015">
    <property type="protein sequence ID" value="MYC93866.1"/>
    <property type="molecule type" value="Genomic_DNA"/>
</dbReference>
<feature type="domain" description="AAA" evidence="1">
    <location>
        <begin position="1"/>
        <end position="200"/>
    </location>
</feature>
<proteinExistence type="predicted"/>
<dbReference type="InterPro" id="IPR025669">
    <property type="entry name" value="AAA_dom"/>
</dbReference>
<organism evidence="2">
    <name type="scientific">Caldilineaceae bacterium SB0661_bin_32</name>
    <dbReference type="NCBI Taxonomy" id="2605255"/>
    <lineage>
        <taxon>Bacteria</taxon>
        <taxon>Bacillati</taxon>
        <taxon>Chloroflexota</taxon>
        <taxon>Caldilineae</taxon>
        <taxon>Caldilineales</taxon>
        <taxon>Caldilineaceae</taxon>
    </lineage>
</organism>
<sequence length="344" mass="38311">MKSIAFFNNKGGVGKTSLVYHLAWMYADLGLSVVAADFDPQANLTTMFLEENELIEFWEKDRHARTIYGAFEPLLEGTGDIAAPHTVEVSPGLNLLVGDIALSSAEGDLASEWSNCLDGRPRAFRVISALWRMASLASEQAEANVVLIDVGPNLGPLNRSALVAAEDVIIPLGPDLFSLQGLRNLGPTLIDWRRQWQERLEQKPASLQDYPLPAASMTPSGYIVLQHAVRFDRPVKAYGLWMQRIPLEYRSSILRLEAESDEITTDTDPHCLKNLKHYRSLMPLAQEARKPIFFLKPADGAIGGHMQSVRECYNDFRDLARRIADRVGLTLPLQTRASETELTP</sequence>
<gene>
    <name evidence="2" type="ORF">F4X14_02750</name>
</gene>
<dbReference type="InterPro" id="IPR050678">
    <property type="entry name" value="DNA_Partitioning_ATPase"/>
</dbReference>
<protein>
    <submittedName>
        <fullName evidence="2">ParA family protein</fullName>
    </submittedName>
</protein>
<dbReference type="PANTHER" id="PTHR13696:SF99">
    <property type="entry name" value="COBYRINIC ACID AC-DIAMIDE SYNTHASE"/>
    <property type="match status" value="1"/>
</dbReference>
<name>A0A6B1D2P4_9CHLR</name>
<comment type="caution">
    <text evidence="2">The sequence shown here is derived from an EMBL/GenBank/DDBJ whole genome shotgun (WGS) entry which is preliminary data.</text>
</comment>